<evidence type="ECO:0000313" key="6">
    <source>
        <dbReference type="EMBL" id="BDC98105.1"/>
    </source>
</evidence>
<accession>A0ABN6L4R6</accession>
<dbReference type="Pfam" id="PF04405">
    <property type="entry name" value="ScdA_N"/>
    <property type="match status" value="1"/>
</dbReference>
<evidence type="ECO:0000259" key="5">
    <source>
        <dbReference type="Pfam" id="PF01814"/>
    </source>
</evidence>
<dbReference type="Gene3D" id="1.10.3910.10">
    <property type="entry name" value="SP0561-like"/>
    <property type="match status" value="1"/>
</dbReference>
<keyword evidence="2" id="KW-0963">Cytoplasm</keyword>
<dbReference type="InterPro" id="IPR038062">
    <property type="entry name" value="ScdA-like_N_sf"/>
</dbReference>
<dbReference type="Gene3D" id="1.20.120.520">
    <property type="entry name" value="nmb1532 protein domain like"/>
    <property type="match status" value="1"/>
</dbReference>
<keyword evidence="7" id="KW-1185">Reference proteome</keyword>
<keyword evidence="4" id="KW-0408">Iron</keyword>
<comment type="subcellular location">
    <subcellularLocation>
        <location evidence="1">Cytoplasm</location>
    </subcellularLocation>
</comment>
<dbReference type="EMBL" id="AP025292">
    <property type="protein sequence ID" value="BDC98105.1"/>
    <property type="molecule type" value="Genomic_DNA"/>
</dbReference>
<gene>
    <name evidence="6" type="ORF">PEPS_03860</name>
</gene>
<evidence type="ECO:0000256" key="2">
    <source>
        <dbReference type="ARBA" id="ARBA00022490"/>
    </source>
</evidence>
<feature type="domain" description="Hemerythrin-like" evidence="5">
    <location>
        <begin position="84"/>
        <end position="232"/>
    </location>
</feature>
<dbReference type="NCBIfam" id="TIGR03652">
    <property type="entry name" value="FeS_repair_RIC"/>
    <property type="match status" value="1"/>
</dbReference>
<reference evidence="6 7" key="1">
    <citation type="submission" date="2021-12" db="EMBL/GenBank/DDBJ databases">
        <title>Genome sequencing of bacteria with rrn-lacking chromosome and rrn-plasmid.</title>
        <authorList>
            <person name="Anda M."/>
            <person name="Iwasaki W."/>
        </authorList>
    </citation>
    <scope>NUCLEOTIDE SEQUENCE [LARGE SCALE GENOMIC DNA]</scope>
    <source>
        <strain evidence="6 7">NBRC 101262</strain>
    </source>
</reference>
<dbReference type="Pfam" id="PF01814">
    <property type="entry name" value="Hemerythrin"/>
    <property type="match status" value="1"/>
</dbReference>
<dbReference type="InterPro" id="IPR012312">
    <property type="entry name" value="Hemerythrin-like"/>
</dbReference>
<dbReference type="RefSeq" id="WP_332919696.1">
    <property type="nucleotide sequence ID" value="NZ_AP025292.1"/>
</dbReference>
<evidence type="ECO:0000256" key="3">
    <source>
        <dbReference type="ARBA" id="ARBA00022723"/>
    </source>
</evidence>
<evidence type="ECO:0000313" key="7">
    <source>
        <dbReference type="Proteomes" id="UP001354989"/>
    </source>
</evidence>
<dbReference type="PANTHER" id="PTHR36438:SF1">
    <property type="entry name" value="IRON-SULFUR CLUSTER REPAIR PROTEIN YTFE"/>
    <property type="match status" value="1"/>
</dbReference>
<proteinExistence type="predicted"/>
<dbReference type="InterPro" id="IPR019903">
    <property type="entry name" value="RIC_family"/>
</dbReference>
<protein>
    <submittedName>
        <fullName evidence="6">Iron-sulfur cluster repair di-iron protein</fullName>
    </submittedName>
</protein>
<dbReference type="Proteomes" id="UP001354989">
    <property type="component" value="Chromosome"/>
</dbReference>
<keyword evidence="3" id="KW-0479">Metal-binding</keyword>
<sequence>MEFTKDLKVGELVAADYRTADVFKRNGLDFCCGGGISIERACEKKGLSVEQLMEELAEAVREKSQNDIDFRSWPLDLMVDYIEKTHHRYVRENVKMIAEYCMKIAEVHGHAATELLAVRDEFLACGEAMTTHMMKEEQVLFPFIKDLVNAQSTGATLPETCFGSVENPIAQMEHEHDAEGERFRRIAALTDNYNAPEWACNTYRIAFEKLREFEADLHRHVHIENNILFPRAIELAKSL</sequence>
<organism evidence="6 7">
    <name type="scientific">Persicobacter psychrovividus</name>
    <dbReference type="NCBI Taxonomy" id="387638"/>
    <lineage>
        <taxon>Bacteria</taxon>
        <taxon>Pseudomonadati</taxon>
        <taxon>Bacteroidota</taxon>
        <taxon>Cytophagia</taxon>
        <taxon>Cytophagales</taxon>
        <taxon>Persicobacteraceae</taxon>
        <taxon>Persicobacter</taxon>
    </lineage>
</organism>
<evidence type="ECO:0000256" key="4">
    <source>
        <dbReference type="ARBA" id="ARBA00023004"/>
    </source>
</evidence>
<dbReference type="SUPFAM" id="SSF140683">
    <property type="entry name" value="SP0561-like"/>
    <property type="match status" value="1"/>
</dbReference>
<evidence type="ECO:0000256" key="1">
    <source>
        <dbReference type="ARBA" id="ARBA00004496"/>
    </source>
</evidence>
<dbReference type="PANTHER" id="PTHR36438">
    <property type="entry name" value="IRON-SULFUR CLUSTER REPAIR PROTEIN YTFE"/>
    <property type="match status" value="1"/>
</dbReference>
<name>A0ABN6L4R6_9BACT</name>